<protein>
    <recommendedName>
        <fullName evidence="3">DNA-directed RNA polymerase</fullName>
        <ecNumber evidence="3">2.7.7.6</ecNumber>
    </recommendedName>
    <alternativeName>
        <fullName evidence="8">Plastid-encoded RNA polymerase subunit alpha</fullName>
    </alternativeName>
</protein>
<evidence type="ECO:0000256" key="1">
    <source>
        <dbReference type="ARBA" id="ARBA00004026"/>
    </source>
</evidence>
<evidence type="ECO:0000256" key="7">
    <source>
        <dbReference type="ARBA" id="ARBA00023163"/>
    </source>
</evidence>
<keyword evidence="5" id="KW-0808">Transferase</keyword>
<dbReference type="InterPro" id="IPR036643">
    <property type="entry name" value="RNApol_insert_sf"/>
</dbReference>
<evidence type="ECO:0000256" key="10">
    <source>
        <dbReference type="SAM" id="MobiDB-lite"/>
    </source>
</evidence>
<dbReference type="EC" id="2.7.7.6" evidence="3"/>
<dbReference type="FunFam" id="2.170.120.12:FF:000001">
    <property type="entry name" value="DNA-directed RNA polymerase subunit alpha"/>
    <property type="match status" value="1"/>
</dbReference>
<keyword evidence="12" id="KW-0934">Plastid</keyword>
<comment type="catalytic activity">
    <reaction evidence="9">
        <text>RNA(n) + a ribonucleoside 5'-triphosphate = RNA(n+1) + diphosphate</text>
        <dbReference type="Rhea" id="RHEA:21248"/>
        <dbReference type="Rhea" id="RHEA-COMP:14527"/>
        <dbReference type="Rhea" id="RHEA-COMP:17342"/>
        <dbReference type="ChEBI" id="CHEBI:33019"/>
        <dbReference type="ChEBI" id="CHEBI:61557"/>
        <dbReference type="ChEBI" id="CHEBI:140395"/>
        <dbReference type="EC" id="2.7.7.6"/>
    </reaction>
</comment>
<dbReference type="GO" id="GO:0006351">
    <property type="term" value="P:DNA-templated transcription"/>
    <property type="evidence" value="ECO:0007669"/>
    <property type="project" value="InterPro"/>
</dbReference>
<gene>
    <name evidence="12" type="primary">rpoA</name>
</gene>
<dbReference type="AlphaFoldDB" id="A0A6H1U586"/>
<dbReference type="GO" id="GO:0046983">
    <property type="term" value="F:protein dimerization activity"/>
    <property type="evidence" value="ECO:0007669"/>
    <property type="project" value="InterPro"/>
</dbReference>
<dbReference type="Pfam" id="PF01000">
    <property type="entry name" value="RNA_pol_A_bac"/>
    <property type="match status" value="1"/>
</dbReference>
<evidence type="ECO:0000313" key="12">
    <source>
        <dbReference type="EMBL" id="QIZ74014.1"/>
    </source>
</evidence>
<feature type="region of interest" description="Disordered" evidence="10">
    <location>
        <begin position="402"/>
        <end position="434"/>
    </location>
</feature>
<geneLocation type="chloroplast" evidence="12"/>
<evidence type="ECO:0000256" key="3">
    <source>
        <dbReference type="ARBA" id="ARBA00012418"/>
    </source>
</evidence>
<dbReference type="InterPro" id="IPR011263">
    <property type="entry name" value="DNA-dir_RNA_pol_RpoA/D/Rpb3"/>
</dbReference>
<dbReference type="InterPro" id="IPR011262">
    <property type="entry name" value="DNA-dir_RNA_pol_insert"/>
</dbReference>
<reference evidence="12" key="1">
    <citation type="submission" date="2019-11" db="EMBL/GenBank/DDBJ databases">
        <title>The Chloroplast Genome of the Green Alga Chaetophora sp.</title>
        <authorList>
            <person name="Liu B."/>
        </authorList>
    </citation>
    <scope>NUCLEOTIDE SEQUENCE</scope>
    <source>
        <strain evidence="12">FACHB-2291</strain>
    </source>
</reference>
<evidence type="ECO:0000256" key="8">
    <source>
        <dbReference type="ARBA" id="ARBA00031776"/>
    </source>
</evidence>
<dbReference type="GO" id="GO:0000428">
    <property type="term" value="C:DNA-directed RNA polymerase complex"/>
    <property type="evidence" value="ECO:0007669"/>
    <property type="project" value="UniProtKB-KW"/>
</dbReference>
<dbReference type="SUPFAM" id="SSF55257">
    <property type="entry name" value="RBP11-like subunits of RNA polymerase"/>
    <property type="match status" value="2"/>
</dbReference>
<accession>A0A6H1U586</accession>
<comment type="similarity">
    <text evidence="2">Belongs to the RNA polymerase alpha chain family.</text>
</comment>
<evidence type="ECO:0000256" key="5">
    <source>
        <dbReference type="ARBA" id="ARBA00022679"/>
    </source>
</evidence>
<evidence type="ECO:0000256" key="6">
    <source>
        <dbReference type="ARBA" id="ARBA00022695"/>
    </source>
</evidence>
<organism evidence="12">
    <name type="scientific">Chaetophoropsis cf. attenuata FACHB-2291</name>
    <dbReference type="NCBI Taxonomy" id="2725790"/>
    <lineage>
        <taxon>Eukaryota</taxon>
        <taxon>Viridiplantae</taxon>
        <taxon>Chlorophyta</taxon>
        <taxon>core chlorophytes</taxon>
        <taxon>Chlorophyceae</taxon>
        <taxon>OCC clade</taxon>
        <taxon>Chaetophorales</taxon>
        <taxon>Chaetophoraceae</taxon>
        <taxon>Chaetophoropsis</taxon>
    </lineage>
</organism>
<dbReference type="Pfam" id="PF01193">
    <property type="entry name" value="RNA_pol_L"/>
    <property type="match status" value="1"/>
</dbReference>
<evidence type="ECO:0000259" key="11">
    <source>
        <dbReference type="SMART" id="SM00662"/>
    </source>
</evidence>
<dbReference type="Gene3D" id="2.170.120.12">
    <property type="entry name" value="DNA-directed RNA polymerase, insert domain"/>
    <property type="match status" value="1"/>
</dbReference>
<sequence>MVQSNLSEFASAKVSNPILVSCRESIMETKKSFYGKFYIGPLSVGQGLTLANALRRTLLSELVGLAITSVAIEGVTHEYSTLNGVRESVLDILLNLKQIVLKSKQSLKRPQTAYLYCQGPGTIRAGDLILPATIQCVDPEQYIATLSSDSFLKIKLIIRQGKNYLVQTPNSVAIKEPTSIFRNNFNLKAKTLTPFFKYKVCLTGNKKLTQDSDSSQIQRKKFNTLKSNRSLKTLFHNSKNKELFLNLFKKQILSLLAVKLSGKLVNYQNDLENYLENSLQGSQNFSPVSSRDNFFRTQIGNIDVLEKSRSEFWSNRYSFSSLFFNPKTKTKVLFIDAVFMPVTKVNYILEESRQKLLDSLDFDFSNEFNTDYYQEKVESHTAKFSQFVDLITEDFVTEKKKSSLIKPSSSQNNTTDLYQRDRSKGKRKKENNSVVGKNKKDVLSFGDANNSVFEKLLGHGRSTSGSLSSAMQAESEQSISETKQTKTELALYFKKNWLNSKDSWLLFSSEFNTNLFDNFNQFPKDIIILEIWTNGSILPRTALKQAAQTLSNLFVKFENAKIMGNTFVETNKTYSQTIQKLYDKYKKL</sequence>
<dbReference type="SUPFAM" id="SSF56553">
    <property type="entry name" value="Insert subdomain of RNA polymerase alpha subunit"/>
    <property type="match status" value="1"/>
</dbReference>
<dbReference type="GO" id="GO:0005737">
    <property type="term" value="C:cytoplasm"/>
    <property type="evidence" value="ECO:0007669"/>
    <property type="project" value="UniProtKB-ARBA"/>
</dbReference>
<proteinExistence type="inferred from homology"/>
<keyword evidence="4" id="KW-0240">DNA-directed RNA polymerase</keyword>
<dbReference type="Gene3D" id="3.30.1360.10">
    <property type="entry name" value="RNA polymerase, RBP11-like subunit"/>
    <property type="match status" value="2"/>
</dbReference>
<feature type="domain" description="DNA-directed RNA polymerase RpoA/D/Rpb3-type" evidence="11">
    <location>
        <begin position="34"/>
        <end position="228"/>
    </location>
</feature>
<dbReference type="GO" id="GO:0003899">
    <property type="term" value="F:DNA-directed RNA polymerase activity"/>
    <property type="evidence" value="ECO:0007669"/>
    <property type="project" value="UniProtKB-EC"/>
</dbReference>
<keyword evidence="7" id="KW-0804">Transcription</keyword>
<dbReference type="EMBL" id="MN701985">
    <property type="protein sequence ID" value="QIZ74014.1"/>
    <property type="molecule type" value="Genomic_DNA"/>
</dbReference>
<comment type="function">
    <text evidence="1">DNA-dependent RNA polymerase catalyzes the transcription of DNA into RNA using the four ribonucleoside triphosphates as substrates.</text>
</comment>
<dbReference type="SMART" id="SM00662">
    <property type="entry name" value="RPOLD"/>
    <property type="match status" value="1"/>
</dbReference>
<dbReference type="CDD" id="cd06928">
    <property type="entry name" value="RNAP_alpha_NTD"/>
    <property type="match status" value="1"/>
</dbReference>
<keyword evidence="6" id="KW-0548">Nucleotidyltransferase</keyword>
<dbReference type="InterPro" id="IPR036603">
    <property type="entry name" value="RBP11-like"/>
</dbReference>
<evidence type="ECO:0000256" key="9">
    <source>
        <dbReference type="ARBA" id="ARBA00048552"/>
    </source>
</evidence>
<keyword evidence="12" id="KW-0150">Chloroplast</keyword>
<evidence type="ECO:0000256" key="2">
    <source>
        <dbReference type="ARBA" id="ARBA00007123"/>
    </source>
</evidence>
<evidence type="ECO:0000256" key="4">
    <source>
        <dbReference type="ARBA" id="ARBA00022478"/>
    </source>
</evidence>
<name>A0A6H1U586_9CHLO</name>